<dbReference type="InterPro" id="IPR005754">
    <property type="entry name" value="Sortase"/>
</dbReference>
<dbReference type="InterPro" id="IPR053465">
    <property type="entry name" value="Sortase_Class_E"/>
</dbReference>
<dbReference type="EMBL" id="BAAAPB010000001">
    <property type="protein sequence ID" value="GAA1949573.1"/>
    <property type="molecule type" value="Genomic_DNA"/>
</dbReference>
<keyword evidence="3" id="KW-1185">Reference proteome</keyword>
<sequence>MTRAHRRAPGRARTLSRVLIGGGALVVLGSGSVLAWQYAATDAIAHHEQRTELAAIERRWQTDSAIASTPTTAPVRVRTSERAIIRIPRFGKQYAVPIREGVGADVLADGFGHYPGAAAPGQVGNYAITAHRVTHGEPLRAMPELRPGDTVVVETATEVYTYVLDTGGDDLVVHKSAVWTIQPRPHNPSGGVQPPRAAGDRLITLTTCASLVHTDDRMIAFGHLLSTTRKS</sequence>
<reference evidence="3" key="1">
    <citation type="journal article" date="2019" name="Int. J. Syst. Evol. Microbiol.">
        <title>The Global Catalogue of Microorganisms (GCM) 10K type strain sequencing project: providing services to taxonomists for standard genome sequencing and annotation.</title>
        <authorList>
            <consortium name="The Broad Institute Genomics Platform"/>
            <consortium name="The Broad Institute Genome Sequencing Center for Infectious Disease"/>
            <person name="Wu L."/>
            <person name="Ma J."/>
        </authorList>
    </citation>
    <scope>NUCLEOTIDE SEQUENCE [LARGE SCALE GENOMIC DNA]</scope>
    <source>
        <strain evidence="3">JCM 15309</strain>
    </source>
</reference>
<dbReference type="InterPro" id="IPR042003">
    <property type="entry name" value="Sortase_E"/>
</dbReference>
<dbReference type="Proteomes" id="UP001500571">
    <property type="component" value="Unassembled WGS sequence"/>
</dbReference>
<gene>
    <name evidence="2" type="ORF">GCM10009798_05970</name>
</gene>
<dbReference type="SUPFAM" id="SSF63817">
    <property type="entry name" value="Sortase"/>
    <property type="match status" value="1"/>
</dbReference>
<keyword evidence="1" id="KW-0378">Hydrolase</keyword>
<dbReference type="Pfam" id="PF04203">
    <property type="entry name" value="Sortase"/>
    <property type="match status" value="1"/>
</dbReference>
<proteinExistence type="predicted"/>
<dbReference type="InterPro" id="IPR023365">
    <property type="entry name" value="Sortase_dom-sf"/>
</dbReference>
<accession>A0ABP5BNF0</accession>
<dbReference type="NCBIfam" id="NF033747">
    <property type="entry name" value="class_E_sortase"/>
    <property type="match status" value="1"/>
</dbReference>
<organism evidence="2 3">
    <name type="scientific">Nocardioides panacihumi</name>
    <dbReference type="NCBI Taxonomy" id="400774"/>
    <lineage>
        <taxon>Bacteria</taxon>
        <taxon>Bacillati</taxon>
        <taxon>Actinomycetota</taxon>
        <taxon>Actinomycetes</taxon>
        <taxon>Propionibacteriales</taxon>
        <taxon>Nocardioidaceae</taxon>
        <taxon>Nocardioides</taxon>
    </lineage>
</organism>
<dbReference type="CDD" id="cd05830">
    <property type="entry name" value="Sortase_E"/>
    <property type="match status" value="1"/>
</dbReference>
<protein>
    <submittedName>
        <fullName evidence="2">Class E sortase</fullName>
    </submittedName>
</protein>
<evidence type="ECO:0000313" key="2">
    <source>
        <dbReference type="EMBL" id="GAA1949573.1"/>
    </source>
</evidence>
<dbReference type="Gene3D" id="2.40.260.10">
    <property type="entry name" value="Sortase"/>
    <property type="match status" value="1"/>
</dbReference>
<evidence type="ECO:0000313" key="3">
    <source>
        <dbReference type="Proteomes" id="UP001500571"/>
    </source>
</evidence>
<name>A0ABP5BNF0_9ACTN</name>
<comment type="caution">
    <text evidence="2">The sequence shown here is derived from an EMBL/GenBank/DDBJ whole genome shotgun (WGS) entry which is preliminary data.</text>
</comment>
<dbReference type="RefSeq" id="WP_344042256.1">
    <property type="nucleotide sequence ID" value="NZ_BAAAPB010000001.1"/>
</dbReference>
<evidence type="ECO:0000256" key="1">
    <source>
        <dbReference type="ARBA" id="ARBA00022801"/>
    </source>
</evidence>